<dbReference type="PANTHER" id="PTHR43300:SF12">
    <property type="entry name" value="CHLORAMPHENICOL ACETYLTRANSFERASE"/>
    <property type="match status" value="1"/>
</dbReference>
<evidence type="ECO:0000256" key="2">
    <source>
        <dbReference type="ARBA" id="ARBA00023315"/>
    </source>
</evidence>
<dbReference type="RefSeq" id="WP_096571414.1">
    <property type="nucleotide sequence ID" value="NZ_JAQMTI010000147.1"/>
</dbReference>
<keyword evidence="4" id="KW-1185">Reference proteome</keyword>
<gene>
    <name evidence="3" type="ORF">PN497_12415</name>
</gene>
<reference evidence="3 4" key="1">
    <citation type="submission" date="2023-01" db="EMBL/GenBank/DDBJ databases">
        <title>Genomes from the Australian National Cyanobacteria Reference Collection.</title>
        <authorList>
            <person name="Willis A."/>
            <person name="Lee E.M.F."/>
        </authorList>
    </citation>
    <scope>NUCLEOTIDE SEQUENCE [LARGE SCALE GENOMIC DNA]</scope>
    <source>
        <strain evidence="3 4">CS-549</strain>
    </source>
</reference>
<sequence length="190" mass="20925">MPYLTEEQLLKIPFKFVGKNVKISDKASIYNPELIEIHDNSRIDDFCVISGKVFIGKHVHITVFCNVAGGTEGIIFNDFSALAYGCHVFTQSDDYSGETLTNATVPIQYKSETKKKISIGKHCIVGTSSLIFPGVDLAEGTAVGAASVVRKSTQEWSIYVGNPAKKISPRSKNLLKLELQLSEENKIRNN</sequence>
<keyword evidence="1" id="KW-0808">Transferase</keyword>
<evidence type="ECO:0000313" key="4">
    <source>
        <dbReference type="Proteomes" id="UP001211711"/>
    </source>
</evidence>
<evidence type="ECO:0000313" key="3">
    <source>
        <dbReference type="EMBL" id="MDB9442158.1"/>
    </source>
</evidence>
<accession>A0ABT4ZRY0</accession>
<dbReference type="InterPro" id="IPR011004">
    <property type="entry name" value="Trimer_LpxA-like_sf"/>
</dbReference>
<comment type="caution">
    <text evidence="3">The sequence shown here is derived from an EMBL/GenBank/DDBJ whole genome shotgun (WGS) entry which is preliminary data.</text>
</comment>
<evidence type="ECO:0000256" key="1">
    <source>
        <dbReference type="ARBA" id="ARBA00022679"/>
    </source>
</evidence>
<dbReference type="PANTHER" id="PTHR43300">
    <property type="entry name" value="ACETYLTRANSFERASE"/>
    <property type="match status" value="1"/>
</dbReference>
<dbReference type="InterPro" id="IPR050179">
    <property type="entry name" value="Trans_hexapeptide_repeat"/>
</dbReference>
<dbReference type="GO" id="GO:0016746">
    <property type="term" value="F:acyltransferase activity"/>
    <property type="evidence" value="ECO:0007669"/>
    <property type="project" value="UniProtKB-KW"/>
</dbReference>
<dbReference type="Proteomes" id="UP001211711">
    <property type="component" value="Unassembled WGS sequence"/>
</dbReference>
<dbReference type="Gene3D" id="2.160.10.10">
    <property type="entry name" value="Hexapeptide repeat proteins"/>
    <property type="match status" value="1"/>
</dbReference>
<keyword evidence="2 3" id="KW-0012">Acyltransferase</keyword>
<dbReference type="SUPFAM" id="SSF51161">
    <property type="entry name" value="Trimeric LpxA-like enzymes"/>
    <property type="match status" value="1"/>
</dbReference>
<protein>
    <submittedName>
        <fullName evidence="3">Acyltransferase</fullName>
    </submittedName>
</protein>
<name>A0ABT4ZRY0_9CYAN</name>
<dbReference type="EMBL" id="JAQMTI010000147">
    <property type="protein sequence ID" value="MDB9442158.1"/>
    <property type="molecule type" value="Genomic_DNA"/>
</dbReference>
<organism evidence="3 4">
    <name type="scientific">Sphaerospermopsis kisseleviana CS-549</name>
    <dbReference type="NCBI Taxonomy" id="3021783"/>
    <lineage>
        <taxon>Bacteria</taxon>
        <taxon>Bacillati</taxon>
        <taxon>Cyanobacteriota</taxon>
        <taxon>Cyanophyceae</taxon>
        <taxon>Nostocales</taxon>
        <taxon>Aphanizomenonaceae</taxon>
        <taxon>Sphaerospermopsis</taxon>
        <taxon>Sphaerospermopsis kisseleviana</taxon>
    </lineage>
</organism>
<dbReference type="CDD" id="cd04647">
    <property type="entry name" value="LbH_MAT_like"/>
    <property type="match status" value="1"/>
</dbReference>
<proteinExistence type="predicted"/>